<evidence type="ECO:0000313" key="2">
    <source>
        <dbReference type="Proteomes" id="UP001596328"/>
    </source>
</evidence>
<reference evidence="1 2" key="1">
    <citation type="journal article" date="2019" name="Int. J. Syst. Evol. Microbiol.">
        <title>The Global Catalogue of Microorganisms (GCM) 10K type strain sequencing project: providing services to taxonomists for standard genome sequencing and annotation.</title>
        <authorList>
            <consortium name="The Broad Institute Genomics Platform"/>
            <consortium name="The Broad Institute Genome Sequencing Center for Infectious Disease"/>
            <person name="Wu L."/>
            <person name="Ma J."/>
        </authorList>
    </citation>
    <scope>NUCLEOTIDE SEQUENCE [LARGE SCALE GENOMIC DNA]</scope>
    <source>
        <strain evidence="1 2">NBRC 111368</strain>
    </source>
</reference>
<keyword evidence="2" id="KW-1185">Reference proteome</keyword>
<organism evidence="1 2">
    <name type="scientific">Halobium palmae</name>
    <dbReference type="NCBI Taxonomy" id="1776492"/>
    <lineage>
        <taxon>Archaea</taxon>
        <taxon>Methanobacteriati</taxon>
        <taxon>Methanobacteriota</taxon>
        <taxon>Stenosarchaea group</taxon>
        <taxon>Halobacteria</taxon>
        <taxon>Halobacteriales</taxon>
        <taxon>Haloferacaceae</taxon>
        <taxon>Halobium</taxon>
    </lineage>
</organism>
<comment type="caution">
    <text evidence="1">The sequence shown here is derived from an EMBL/GenBank/DDBJ whole genome shotgun (WGS) entry which is preliminary data.</text>
</comment>
<sequence>MFEYDWKCAWGHADPQGIAYYPRLVNAMHQAGEEFMDANGIAYWDIPDDYGIHLPLVAVDLEFSRPVEVADEIRIEVEPDLGTKSMGLEFTARHEDGGTAFTGREQHVCFSKADDESRELPEELREILEATLE</sequence>
<protein>
    <submittedName>
        <fullName evidence="1">Acyl-CoA thioesterase</fullName>
        <ecNumber evidence="1">3.1.2.-</ecNumber>
    </submittedName>
</protein>
<accession>A0ABD5RX13</accession>
<proteinExistence type="predicted"/>
<dbReference type="InterPro" id="IPR029069">
    <property type="entry name" value="HotDog_dom_sf"/>
</dbReference>
<dbReference type="GO" id="GO:0016787">
    <property type="term" value="F:hydrolase activity"/>
    <property type="evidence" value="ECO:0007669"/>
    <property type="project" value="UniProtKB-KW"/>
</dbReference>
<dbReference type="CDD" id="cd00586">
    <property type="entry name" value="4HBT"/>
    <property type="match status" value="1"/>
</dbReference>
<evidence type="ECO:0000313" key="1">
    <source>
        <dbReference type="EMBL" id="MFC6723830.1"/>
    </source>
</evidence>
<dbReference type="Pfam" id="PF13279">
    <property type="entry name" value="4HBT_2"/>
    <property type="match status" value="1"/>
</dbReference>
<gene>
    <name evidence="1" type="ORF">ACFQE1_05455</name>
</gene>
<name>A0ABD5RX13_9EURY</name>
<dbReference type="SUPFAM" id="SSF54637">
    <property type="entry name" value="Thioesterase/thiol ester dehydrase-isomerase"/>
    <property type="match status" value="1"/>
</dbReference>
<dbReference type="Proteomes" id="UP001596328">
    <property type="component" value="Unassembled WGS sequence"/>
</dbReference>
<keyword evidence="1" id="KW-0378">Hydrolase</keyword>
<dbReference type="EMBL" id="JBHSWU010000054">
    <property type="protein sequence ID" value="MFC6723830.1"/>
    <property type="molecule type" value="Genomic_DNA"/>
</dbReference>
<dbReference type="EC" id="3.1.2.-" evidence="1"/>
<dbReference type="Gene3D" id="3.10.129.10">
    <property type="entry name" value="Hotdog Thioesterase"/>
    <property type="match status" value="1"/>
</dbReference>
<dbReference type="AlphaFoldDB" id="A0ABD5RX13"/>